<feature type="domain" description="ABC transporter" evidence="5">
    <location>
        <begin position="338"/>
        <end position="542"/>
    </location>
</feature>
<keyword evidence="2" id="KW-0547">Nucleotide-binding</keyword>
<organism evidence="6 7">
    <name type="scientific">Sinimarinibacterium flocculans</name>
    <dbReference type="NCBI Taxonomy" id="985250"/>
    <lineage>
        <taxon>Bacteria</taxon>
        <taxon>Pseudomonadati</taxon>
        <taxon>Pseudomonadota</taxon>
        <taxon>Gammaproteobacteria</taxon>
        <taxon>Nevskiales</taxon>
        <taxon>Nevskiaceae</taxon>
        <taxon>Sinimarinibacterium</taxon>
    </lineage>
</organism>
<feature type="region of interest" description="Disordered" evidence="4">
    <location>
        <begin position="236"/>
        <end position="274"/>
    </location>
</feature>
<dbReference type="PANTHER" id="PTHR19211:SF6">
    <property type="entry name" value="BLL7188 PROTEIN"/>
    <property type="match status" value="1"/>
</dbReference>
<dbReference type="AlphaFoldDB" id="A0A318E2N3"/>
<dbReference type="FunFam" id="3.40.50.300:FF:001320">
    <property type="entry name" value="Heme ABC transporter ATP-binding protein"/>
    <property type="match status" value="1"/>
</dbReference>
<reference evidence="6 7" key="1">
    <citation type="submission" date="2018-04" db="EMBL/GenBank/DDBJ databases">
        <title>Genomic Encyclopedia of Type Strains, Phase IV (KMG-IV): sequencing the most valuable type-strain genomes for metagenomic binning, comparative biology and taxonomic classification.</title>
        <authorList>
            <person name="Goeker M."/>
        </authorList>
    </citation>
    <scope>NUCLEOTIDE SEQUENCE [LARGE SCALE GENOMIC DNA]</scope>
    <source>
        <strain evidence="6 7">DSM 104150</strain>
    </source>
</reference>
<dbReference type="GO" id="GO:0005524">
    <property type="term" value="F:ATP binding"/>
    <property type="evidence" value="ECO:0007669"/>
    <property type="project" value="UniProtKB-KW"/>
</dbReference>
<gene>
    <name evidence="6" type="ORF">C8D93_110103</name>
</gene>
<evidence type="ECO:0000259" key="5">
    <source>
        <dbReference type="PROSITE" id="PS50893"/>
    </source>
</evidence>
<evidence type="ECO:0000256" key="1">
    <source>
        <dbReference type="ARBA" id="ARBA00022737"/>
    </source>
</evidence>
<comment type="caution">
    <text evidence="6">The sequence shown here is derived from an EMBL/GenBank/DDBJ whole genome shotgun (WGS) entry which is preliminary data.</text>
</comment>
<dbReference type="CDD" id="cd03221">
    <property type="entry name" value="ABCF_EF-3"/>
    <property type="match status" value="2"/>
</dbReference>
<name>A0A318E2N3_9GAMM</name>
<keyword evidence="3" id="KW-0067">ATP-binding</keyword>
<dbReference type="RefSeq" id="WP_110266321.1">
    <property type="nucleotide sequence ID" value="NZ_CAKZQT010000018.1"/>
</dbReference>
<dbReference type="SUPFAM" id="SSF52540">
    <property type="entry name" value="P-loop containing nucleoside triphosphate hydrolases"/>
    <property type="match status" value="2"/>
</dbReference>
<dbReference type="SMART" id="SM00382">
    <property type="entry name" value="AAA"/>
    <property type="match status" value="2"/>
</dbReference>
<dbReference type="Gene3D" id="3.40.50.300">
    <property type="entry name" value="P-loop containing nucleotide triphosphate hydrolases"/>
    <property type="match status" value="2"/>
</dbReference>
<protein>
    <submittedName>
        <fullName evidence="6">ATPase subunit of ABC transporter with duplicated ATPase domains</fullName>
    </submittedName>
</protein>
<dbReference type="InterPro" id="IPR027417">
    <property type="entry name" value="P-loop_NTPase"/>
</dbReference>
<dbReference type="Pfam" id="PF00005">
    <property type="entry name" value="ABC_tran"/>
    <property type="match status" value="2"/>
</dbReference>
<accession>A0A318E2N3</accession>
<evidence type="ECO:0000256" key="3">
    <source>
        <dbReference type="ARBA" id="ARBA00022840"/>
    </source>
</evidence>
<keyword evidence="7" id="KW-1185">Reference proteome</keyword>
<dbReference type="EMBL" id="QICN01000010">
    <property type="protein sequence ID" value="PXV65285.1"/>
    <property type="molecule type" value="Genomic_DNA"/>
</dbReference>
<dbReference type="PROSITE" id="PS00211">
    <property type="entry name" value="ABC_TRANSPORTER_1"/>
    <property type="match status" value="2"/>
</dbReference>
<dbReference type="Proteomes" id="UP000248330">
    <property type="component" value="Unassembled WGS sequence"/>
</dbReference>
<dbReference type="PROSITE" id="PS50893">
    <property type="entry name" value="ABC_TRANSPORTER_2"/>
    <property type="match status" value="2"/>
</dbReference>
<sequence>MTHAPFLTLHGVSHSLPDGRLLFRDLEAHFDHRPTGLVGRNGIGKSVLARILAGTLMPTSGRVLRSGPVHYLPQQIRPQPLQTVAGLAGVQAGLDALARIEAGCAQPGDDELLGERWDLRECLARILDASGLSHVDADTPATRLSGGELTRVALAGAFLGGADFLVLDEPSNHLDRQHRDALIEQLRRWPGGLLVVSHDRSLLDSLHTIVELSETGLRRYGGGHAFYARTRAQEHAAAQDRLDRSKAQNRRQARELDRQRERAERRQARGRHDAANANLAPILLGLRKGRSETTSGKLRVQQQAARESLAQQVREAAAAVASQRETVLFAPPAARGPDRVAALTDVTLPHLAGATRNIALSLLRGQRIALVGANGRGKSTLLQVLSGRLAPLGGRCELAVATAYLDQHLSLLDPDRGVLDQLRAINRRTGEGELRSRLALLGLGPAQLRPPAGQLSGGERVRAAMACALYGENPAQLLLLDEPDNHLDLEATAALETMLRQYDGTLVAASHDPHFLDALAPTHRLEAGAAGWRLTPWQAAAR</sequence>
<proteinExistence type="predicted"/>
<dbReference type="InterPro" id="IPR003593">
    <property type="entry name" value="AAA+_ATPase"/>
</dbReference>
<evidence type="ECO:0000313" key="6">
    <source>
        <dbReference type="EMBL" id="PXV65285.1"/>
    </source>
</evidence>
<dbReference type="OrthoDB" id="9808609at2"/>
<feature type="domain" description="ABC transporter" evidence="5">
    <location>
        <begin position="7"/>
        <end position="239"/>
    </location>
</feature>
<keyword evidence="1" id="KW-0677">Repeat</keyword>
<dbReference type="PANTHER" id="PTHR19211">
    <property type="entry name" value="ATP-BINDING TRANSPORT PROTEIN-RELATED"/>
    <property type="match status" value="1"/>
</dbReference>
<evidence type="ECO:0000256" key="2">
    <source>
        <dbReference type="ARBA" id="ARBA00022741"/>
    </source>
</evidence>
<dbReference type="InterPro" id="IPR017871">
    <property type="entry name" value="ABC_transporter-like_CS"/>
</dbReference>
<evidence type="ECO:0000313" key="7">
    <source>
        <dbReference type="Proteomes" id="UP000248330"/>
    </source>
</evidence>
<dbReference type="InterPro" id="IPR050611">
    <property type="entry name" value="ABCF"/>
</dbReference>
<dbReference type="GO" id="GO:0016887">
    <property type="term" value="F:ATP hydrolysis activity"/>
    <property type="evidence" value="ECO:0007669"/>
    <property type="project" value="InterPro"/>
</dbReference>
<evidence type="ECO:0000256" key="4">
    <source>
        <dbReference type="SAM" id="MobiDB-lite"/>
    </source>
</evidence>
<dbReference type="InterPro" id="IPR003439">
    <property type="entry name" value="ABC_transporter-like_ATP-bd"/>
</dbReference>